<organism evidence="2 3">
    <name type="scientific">Ophiocordyceps australis</name>
    <dbReference type="NCBI Taxonomy" id="1399860"/>
    <lineage>
        <taxon>Eukaryota</taxon>
        <taxon>Fungi</taxon>
        <taxon>Dikarya</taxon>
        <taxon>Ascomycota</taxon>
        <taxon>Pezizomycotina</taxon>
        <taxon>Sordariomycetes</taxon>
        <taxon>Hypocreomycetidae</taxon>
        <taxon>Hypocreales</taxon>
        <taxon>Ophiocordycipitaceae</taxon>
        <taxon>Ophiocordyceps</taxon>
    </lineage>
</organism>
<keyword evidence="3" id="KW-1185">Reference proteome</keyword>
<comment type="caution">
    <text evidence="2">The sequence shown here is derived from an EMBL/GenBank/DDBJ whole genome shotgun (WGS) entry which is preliminary data.</text>
</comment>
<evidence type="ECO:0000313" key="3">
    <source>
        <dbReference type="Proteomes" id="UP000226192"/>
    </source>
</evidence>
<dbReference type="STRING" id="1399860.A0A2C5XVN6"/>
<protein>
    <submittedName>
        <fullName evidence="2">Uncharacterized protein</fullName>
    </submittedName>
</protein>
<evidence type="ECO:0000256" key="1">
    <source>
        <dbReference type="SAM" id="MobiDB-lite"/>
    </source>
</evidence>
<name>A0A2C5XVN6_9HYPO</name>
<proteinExistence type="predicted"/>
<dbReference type="Proteomes" id="UP000226192">
    <property type="component" value="Unassembled WGS sequence"/>
</dbReference>
<reference evidence="2 3" key="1">
    <citation type="submission" date="2017-06" db="EMBL/GenBank/DDBJ databases">
        <title>Ant-infecting Ophiocordyceps genomes reveal a high diversity of potential behavioral manipulation genes and a possible major role for enterotoxins.</title>
        <authorList>
            <person name="De Bekker C."/>
            <person name="Evans H.C."/>
            <person name="Brachmann A."/>
            <person name="Hughes D.P."/>
        </authorList>
    </citation>
    <scope>NUCLEOTIDE SEQUENCE [LARGE SCALE GENOMIC DNA]</scope>
    <source>
        <strain evidence="2 3">Map64</strain>
    </source>
</reference>
<dbReference type="OrthoDB" id="5424209at2759"/>
<feature type="compositionally biased region" description="Polar residues" evidence="1">
    <location>
        <begin position="8"/>
        <end position="19"/>
    </location>
</feature>
<evidence type="ECO:0000313" key="2">
    <source>
        <dbReference type="EMBL" id="PHH59453.1"/>
    </source>
</evidence>
<accession>A0A2C5XVN6</accession>
<dbReference type="AlphaFoldDB" id="A0A2C5XVN6"/>
<sequence length="185" mass="21730">MDSEQDQEQSTPVLTTTDQIDLPLREKPADDNEDQIPILEPSDYDALMYYWGLPNNPELVARSSSQRWDVEEATRLKKEMRFLGKHPLIQAWQNEGPASLRNQIKQLLKRQLVRWQSVRAHRIGFRNDNKELVRTEVILFITVRRGSLFWHKGRHVAIRCKEILEKLGIMDVECEIKQDCAYLGF</sequence>
<feature type="region of interest" description="Disordered" evidence="1">
    <location>
        <begin position="1"/>
        <end position="34"/>
    </location>
</feature>
<dbReference type="EMBL" id="NJET01000205">
    <property type="protein sequence ID" value="PHH59453.1"/>
    <property type="molecule type" value="Genomic_DNA"/>
</dbReference>
<gene>
    <name evidence="2" type="ORF">CDD81_3183</name>
</gene>